<dbReference type="EMBL" id="FNAD01000011">
    <property type="protein sequence ID" value="SDE04181.1"/>
    <property type="molecule type" value="Genomic_DNA"/>
</dbReference>
<dbReference type="AlphaFoldDB" id="A0A1G6ZNU3"/>
<name>A0A1G6ZNU3_9ACTN</name>
<feature type="domain" description="TrwC relaxase" evidence="1">
    <location>
        <begin position="10"/>
        <end position="190"/>
    </location>
</feature>
<dbReference type="Pfam" id="PF08751">
    <property type="entry name" value="TrwC"/>
    <property type="match status" value="1"/>
</dbReference>
<proteinExistence type="predicted"/>
<dbReference type="STRING" id="58114.SAMN05216270_111113"/>
<keyword evidence="3" id="KW-1185">Reference proteome</keyword>
<organism evidence="2 3">
    <name type="scientific">Glycomyces harbinensis</name>
    <dbReference type="NCBI Taxonomy" id="58114"/>
    <lineage>
        <taxon>Bacteria</taxon>
        <taxon>Bacillati</taxon>
        <taxon>Actinomycetota</taxon>
        <taxon>Actinomycetes</taxon>
        <taxon>Glycomycetales</taxon>
        <taxon>Glycomycetaceae</taxon>
        <taxon>Glycomyces</taxon>
    </lineage>
</organism>
<reference evidence="3" key="1">
    <citation type="submission" date="2016-10" db="EMBL/GenBank/DDBJ databases">
        <authorList>
            <person name="Varghese N."/>
            <person name="Submissions S."/>
        </authorList>
    </citation>
    <scope>NUCLEOTIDE SEQUENCE [LARGE SCALE GENOMIC DNA]</scope>
    <source>
        <strain evidence="3">CGMCC 4.3516</strain>
    </source>
</reference>
<gene>
    <name evidence="2" type="ORF">SAMN05216270_111113</name>
</gene>
<dbReference type="SUPFAM" id="SSF55464">
    <property type="entry name" value="Origin of replication-binding domain, RBD-like"/>
    <property type="match status" value="1"/>
</dbReference>
<evidence type="ECO:0000313" key="2">
    <source>
        <dbReference type="EMBL" id="SDE04181.1"/>
    </source>
</evidence>
<sequence>MMTVHKLSVGDGYTYLTRQTAGGDVPRAPGQSASEYYTQAGNPPGRWTGSGIEALGLEQGQQVVKAQMRNLFGEGLHPDADAIQDAYLAEHLRPGLTAAQEHRVQAAAERVGKLGQRFPAYKVLDPFKNRVLERLRDIASETGREATPAEVAKVKREEATRQRAGVAGYDLVFTPVKSVSVLWALHPDEAVRSKGVPSRGEPRHPDSS</sequence>
<dbReference type="Proteomes" id="UP000198949">
    <property type="component" value="Unassembled WGS sequence"/>
</dbReference>
<evidence type="ECO:0000259" key="1">
    <source>
        <dbReference type="Pfam" id="PF08751"/>
    </source>
</evidence>
<evidence type="ECO:0000313" key="3">
    <source>
        <dbReference type="Proteomes" id="UP000198949"/>
    </source>
</evidence>
<dbReference type="InterPro" id="IPR014862">
    <property type="entry name" value="TrwC"/>
</dbReference>
<protein>
    <submittedName>
        <fullName evidence="2">TrwC relaxase</fullName>
    </submittedName>
</protein>
<dbReference type="OrthoDB" id="4524286at2"/>
<accession>A0A1G6ZNU3</accession>